<evidence type="ECO:0000256" key="8">
    <source>
        <dbReference type="ARBA" id="ARBA00022842"/>
    </source>
</evidence>
<keyword evidence="10" id="KW-0238">DNA-binding</keyword>
<dbReference type="PANTHER" id="PTHR11390:SF21">
    <property type="entry name" value="DNA TOPOISOMERASE 3-ALPHA"/>
    <property type="match status" value="1"/>
</dbReference>
<dbReference type="InterPro" id="IPR013497">
    <property type="entry name" value="Topo_IA_cen"/>
</dbReference>
<name>A0ABY6TLT9_9PAST</name>
<dbReference type="Pfam" id="PF01751">
    <property type="entry name" value="Toprim"/>
    <property type="match status" value="1"/>
</dbReference>
<dbReference type="InterPro" id="IPR034144">
    <property type="entry name" value="TOPRIM_TopoIII"/>
</dbReference>
<evidence type="ECO:0000313" key="20">
    <source>
        <dbReference type="Proteomes" id="UP000308167"/>
    </source>
</evidence>
<dbReference type="EC" id="5.6.2.1" evidence="3"/>
<dbReference type="SUPFAM" id="SSF57783">
    <property type="entry name" value="Zinc beta-ribbon"/>
    <property type="match status" value="1"/>
</dbReference>
<feature type="domain" description="Toprim" evidence="17">
    <location>
        <begin position="1"/>
        <end position="134"/>
    </location>
</feature>
<evidence type="ECO:0000256" key="15">
    <source>
        <dbReference type="ARBA" id="ARBA00032877"/>
    </source>
</evidence>
<feature type="region of interest" description="Disordered" evidence="16">
    <location>
        <begin position="451"/>
        <end position="475"/>
    </location>
</feature>
<dbReference type="Proteomes" id="UP000308167">
    <property type="component" value="Unassembled WGS sequence"/>
</dbReference>
<dbReference type="InterPro" id="IPR013498">
    <property type="entry name" value="Topo_IA_Znf"/>
</dbReference>
<keyword evidence="8" id="KW-0460">Magnesium</keyword>
<dbReference type="EMBL" id="CABFKI010000015">
    <property type="protein sequence ID" value="VTU09385.1"/>
    <property type="molecule type" value="Genomic_DNA"/>
</dbReference>
<evidence type="ECO:0000256" key="3">
    <source>
        <dbReference type="ARBA" id="ARBA00012891"/>
    </source>
</evidence>
<dbReference type="Pfam" id="PF01396">
    <property type="entry name" value="Zn_ribbon_Top1"/>
    <property type="match status" value="1"/>
</dbReference>
<comment type="catalytic activity">
    <reaction evidence="1">
        <text>ATP-independent breakage of single-stranded DNA, followed by passage and rejoining.</text>
        <dbReference type="EC" id="5.6.2.1"/>
    </reaction>
</comment>
<keyword evidence="6" id="KW-0863">Zinc-finger</keyword>
<gene>
    <name evidence="19" type="primary">topB_2</name>
    <name evidence="19" type="ORF">SAMEA1410922_01999</name>
</gene>
<dbReference type="InterPro" id="IPR023406">
    <property type="entry name" value="Topo_IA_AS"/>
</dbReference>
<dbReference type="SMART" id="SM00436">
    <property type="entry name" value="TOP1Bc"/>
    <property type="match status" value="1"/>
</dbReference>
<dbReference type="Gene3D" id="1.10.290.10">
    <property type="entry name" value="Topoisomerase I, domain 4"/>
    <property type="match status" value="1"/>
</dbReference>
<keyword evidence="9" id="KW-0799">Topoisomerase</keyword>
<evidence type="ECO:0000256" key="12">
    <source>
        <dbReference type="ARBA" id="ARBA00030003"/>
    </source>
</evidence>
<dbReference type="PROSITE" id="PS50880">
    <property type="entry name" value="TOPRIM"/>
    <property type="match status" value="1"/>
</dbReference>
<keyword evidence="4" id="KW-0479">Metal-binding</keyword>
<evidence type="ECO:0000313" key="19">
    <source>
        <dbReference type="EMBL" id="VTU09385.1"/>
    </source>
</evidence>
<dbReference type="Pfam" id="PF01131">
    <property type="entry name" value="Topoisom_bac"/>
    <property type="match status" value="1"/>
</dbReference>
<dbReference type="InterPro" id="IPR023405">
    <property type="entry name" value="Topo_IA_core_domain"/>
</dbReference>
<dbReference type="SMART" id="SM00493">
    <property type="entry name" value="TOPRIM"/>
    <property type="match status" value="1"/>
</dbReference>
<dbReference type="Gene3D" id="3.30.65.10">
    <property type="entry name" value="Bacterial Topoisomerase I, domain 1"/>
    <property type="match status" value="1"/>
</dbReference>
<dbReference type="RefSeq" id="WP_135710988.1">
    <property type="nucleotide sequence ID" value="NZ_CABFKI010000015.1"/>
</dbReference>
<evidence type="ECO:0000256" key="4">
    <source>
        <dbReference type="ARBA" id="ARBA00022723"/>
    </source>
</evidence>
<dbReference type="Gene3D" id="1.10.460.10">
    <property type="entry name" value="Topoisomerase I, domain 2"/>
    <property type="match status" value="1"/>
</dbReference>
<dbReference type="PROSITE" id="PS00396">
    <property type="entry name" value="TOPO_IA_1"/>
    <property type="match status" value="1"/>
</dbReference>
<dbReference type="CDD" id="cd00186">
    <property type="entry name" value="TOP1Ac"/>
    <property type="match status" value="1"/>
</dbReference>
<accession>A0ABY6TLT9</accession>
<dbReference type="InterPro" id="IPR003601">
    <property type="entry name" value="Topo_IA_2"/>
</dbReference>
<evidence type="ECO:0000259" key="17">
    <source>
        <dbReference type="PROSITE" id="PS50880"/>
    </source>
</evidence>
<dbReference type="InterPro" id="IPR013824">
    <property type="entry name" value="Topo_IA_cen_sub1"/>
</dbReference>
<evidence type="ECO:0000256" key="13">
    <source>
        <dbReference type="ARBA" id="ARBA00031985"/>
    </source>
</evidence>
<feature type="domain" description="Topo IA-type catalytic" evidence="18">
    <location>
        <begin position="151"/>
        <end position="603"/>
    </location>
</feature>
<dbReference type="PROSITE" id="PS52039">
    <property type="entry name" value="TOPO_IA_2"/>
    <property type="match status" value="1"/>
</dbReference>
<dbReference type="GO" id="GO:0016853">
    <property type="term" value="F:isomerase activity"/>
    <property type="evidence" value="ECO:0007669"/>
    <property type="project" value="UniProtKB-KW"/>
</dbReference>
<dbReference type="InterPro" id="IPR006171">
    <property type="entry name" value="TOPRIM_dom"/>
</dbReference>
<dbReference type="GeneID" id="86156363"/>
<sequence length="676" mass="75186">MKLFLCEKLSQGNDIAKVLGATKFGDGYLSRADGSVVVTWAVGHLVEQFSPEQYNPDYKQWRFDALPIIPKQWGVSAKANVKKQYNVVMALIKKASVVVISTDADREGEMIARELLDLARYKGNIQRLWLSALDAESIKKALSSIKDGRETESLYYAALARSRSDWLIGMNFSRLFTLLAQQQGYMGKPLSVGRVQSPTLAIVVNRDKEIKHFIPKDHYTLIVRLTSSHGSPFTAHYVIPEAVRDEDGLCLNAAIIQKAAKDINTLGSAQIINIETKREKNAPPLLFALSDLQFECNRLFGMGAQQVLDIAQSLYETHKLTTYPRTDCGYLPEAQLAEVPNVIQGLVNTDPSLKGIVGKLNLTQKSKAWNDKKITAHHGIIPTIKGGDIAKLSPYEMKVYDLIRRRYLAQFLPHFEVDKTTVQLQSGAHSLISKGKVIVVTGWQALFQGAEKDENDESNDGQKLPNLSNGESCPVVDTDVRSLKTSPPSHFTEGTLLSAMKNAARFVTDEQLKQRLRETEGLGTEATRAGLIQGLIDKGFLTKKGKQLLATAQAVSLIDSLPNLLKDPGLTALWEQALNQIAERSMTLNEFMSKQEIFVRQLMDVCMKQGIKMGNIETKKCPKCGSPMVKRQGKTGTVFWGCTQYPNCDGVEFIDSEKKRKTRKSSGTSYKKRILQ</sequence>
<evidence type="ECO:0000256" key="2">
    <source>
        <dbReference type="ARBA" id="ARBA00009446"/>
    </source>
</evidence>
<evidence type="ECO:0000256" key="16">
    <source>
        <dbReference type="SAM" id="MobiDB-lite"/>
    </source>
</evidence>
<dbReference type="InterPro" id="IPR013825">
    <property type="entry name" value="Topo_IA_cen_sub2"/>
</dbReference>
<dbReference type="SMART" id="SM00437">
    <property type="entry name" value="TOP1Ac"/>
    <property type="match status" value="1"/>
</dbReference>
<evidence type="ECO:0000256" key="9">
    <source>
        <dbReference type="ARBA" id="ARBA00023029"/>
    </source>
</evidence>
<evidence type="ECO:0000256" key="6">
    <source>
        <dbReference type="ARBA" id="ARBA00022771"/>
    </source>
</evidence>
<organism evidence="19 20">
    <name type="scientific">Actinobacillus porcinus</name>
    <dbReference type="NCBI Taxonomy" id="51048"/>
    <lineage>
        <taxon>Bacteria</taxon>
        <taxon>Pseudomonadati</taxon>
        <taxon>Pseudomonadota</taxon>
        <taxon>Gammaproteobacteria</taxon>
        <taxon>Pasteurellales</taxon>
        <taxon>Pasteurellaceae</taxon>
        <taxon>Actinobacillus</taxon>
    </lineage>
</organism>
<proteinExistence type="inferred from homology"/>
<dbReference type="NCBIfam" id="NF005829">
    <property type="entry name" value="PRK07726.1"/>
    <property type="match status" value="1"/>
</dbReference>
<dbReference type="InterPro" id="IPR003602">
    <property type="entry name" value="Topo_IA_DNA-bd_dom"/>
</dbReference>
<reference evidence="19 20" key="1">
    <citation type="submission" date="2019-05" db="EMBL/GenBank/DDBJ databases">
        <authorList>
            <consortium name="Pathogen Informatics"/>
        </authorList>
    </citation>
    <scope>NUCLEOTIDE SEQUENCE [LARGE SCALE GENOMIC DNA]</scope>
    <source>
        <strain evidence="19 20">NM319</strain>
    </source>
</reference>
<dbReference type="Gene3D" id="2.70.20.10">
    <property type="entry name" value="Topoisomerase I, domain 3"/>
    <property type="match status" value="1"/>
</dbReference>
<dbReference type="InterPro" id="IPR005738">
    <property type="entry name" value="TopoIII"/>
</dbReference>
<dbReference type="InterPro" id="IPR013826">
    <property type="entry name" value="Topo_IA_cen_sub3"/>
</dbReference>
<comment type="caution">
    <text evidence="19">The sequence shown here is derived from an EMBL/GenBank/DDBJ whole genome shotgun (WGS) entry which is preliminary data.</text>
</comment>
<dbReference type="SUPFAM" id="SSF56712">
    <property type="entry name" value="Prokaryotic type I DNA topoisomerase"/>
    <property type="match status" value="1"/>
</dbReference>
<evidence type="ECO:0000259" key="18">
    <source>
        <dbReference type="PROSITE" id="PS52039"/>
    </source>
</evidence>
<keyword evidence="7" id="KW-0862">Zinc</keyword>
<dbReference type="InterPro" id="IPR000380">
    <property type="entry name" value="Topo_IA"/>
</dbReference>
<keyword evidence="20" id="KW-1185">Reference proteome</keyword>
<dbReference type="NCBIfam" id="TIGR01056">
    <property type="entry name" value="topB"/>
    <property type="match status" value="1"/>
</dbReference>
<evidence type="ECO:0000256" key="14">
    <source>
        <dbReference type="ARBA" id="ARBA00032235"/>
    </source>
</evidence>
<evidence type="ECO:0000256" key="5">
    <source>
        <dbReference type="ARBA" id="ARBA00022737"/>
    </source>
</evidence>
<dbReference type="PANTHER" id="PTHR11390">
    <property type="entry name" value="PROKARYOTIC DNA TOPOISOMERASE"/>
    <property type="match status" value="1"/>
</dbReference>
<dbReference type="CDD" id="cd03362">
    <property type="entry name" value="TOPRIM_TopoIA_TopoIII"/>
    <property type="match status" value="1"/>
</dbReference>
<keyword evidence="11 19" id="KW-0413">Isomerase</keyword>
<evidence type="ECO:0000256" key="10">
    <source>
        <dbReference type="ARBA" id="ARBA00023125"/>
    </source>
</evidence>
<evidence type="ECO:0000256" key="11">
    <source>
        <dbReference type="ARBA" id="ARBA00023235"/>
    </source>
</evidence>
<dbReference type="PRINTS" id="PR00417">
    <property type="entry name" value="PRTPISMRASEI"/>
</dbReference>
<dbReference type="Gene3D" id="3.40.50.140">
    <property type="match status" value="1"/>
</dbReference>
<evidence type="ECO:0000256" key="7">
    <source>
        <dbReference type="ARBA" id="ARBA00022833"/>
    </source>
</evidence>
<evidence type="ECO:0000256" key="1">
    <source>
        <dbReference type="ARBA" id="ARBA00000213"/>
    </source>
</evidence>
<keyword evidence="5" id="KW-0677">Repeat</keyword>
<protein>
    <recommendedName>
        <fullName evidence="3">DNA topoisomerase</fullName>
        <ecNumber evidence="3">5.6.2.1</ecNumber>
    </recommendedName>
    <alternativeName>
        <fullName evidence="15">Omega-protein</fullName>
    </alternativeName>
    <alternativeName>
        <fullName evidence="14">Relaxing enzyme</fullName>
    </alternativeName>
    <alternativeName>
        <fullName evidence="12">Swivelase</fullName>
    </alternativeName>
    <alternativeName>
        <fullName evidence="13">Untwisting enzyme</fullName>
    </alternativeName>
</protein>
<comment type="similarity">
    <text evidence="2">Belongs to the type IA topoisomerase family.</text>
</comment>